<keyword evidence="7" id="KW-0611">Plant defense</keyword>
<proteinExistence type="inferred from homology"/>
<dbReference type="InterPro" id="IPR032675">
    <property type="entry name" value="LRR_dom_sf"/>
</dbReference>
<dbReference type="InterPro" id="IPR036388">
    <property type="entry name" value="WH-like_DNA-bd_sf"/>
</dbReference>
<evidence type="ECO:0000256" key="11">
    <source>
        <dbReference type="SAM" id="MobiDB-lite"/>
    </source>
</evidence>
<evidence type="ECO:0000256" key="10">
    <source>
        <dbReference type="PROSITE-ProRule" id="PRU00027"/>
    </source>
</evidence>
<keyword evidence="5" id="KW-0547">Nucleotide-binding</keyword>
<dbReference type="Pfam" id="PF18052">
    <property type="entry name" value="Rx_N"/>
    <property type="match status" value="1"/>
</dbReference>
<evidence type="ECO:0000256" key="5">
    <source>
        <dbReference type="ARBA" id="ARBA00022741"/>
    </source>
</evidence>
<keyword evidence="9" id="KW-0067">ATP-binding</keyword>
<comment type="similarity">
    <text evidence="1">Belongs to the disease resistance NB-LRR family.</text>
</comment>
<dbReference type="PANTHER" id="PTHR36766">
    <property type="entry name" value="PLANT BROAD-SPECTRUM MILDEW RESISTANCE PROTEIN RPW8"/>
    <property type="match status" value="1"/>
</dbReference>
<keyword evidence="2" id="KW-0433">Leucine-rich repeat</keyword>
<dbReference type="GO" id="GO:0008270">
    <property type="term" value="F:zinc ion binding"/>
    <property type="evidence" value="ECO:0007669"/>
    <property type="project" value="UniProtKB-KW"/>
</dbReference>
<feature type="region of interest" description="Disordered" evidence="11">
    <location>
        <begin position="1207"/>
        <end position="1236"/>
    </location>
</feature>
<evidence type="ECO:0000256" key="1">
    <source>
        <dbReference type="ARBA" id="ARBA00008894"/>
    </source>
</evidence>
<feature type="compositionally biased region" description="Polar residues" evidence="11">
    <location>
        <begin position="201"/>
        <end position="218"/>
    </location>
</feature>
<dbReference type="SMART" id="SM00614">
    <property type="entry name" value="ZnF_BED"/>
    <property type="match status" value="1"/>
</dbReference>
<feature type="compositionally biased region" description="Polar residues" evidence="11">
    <location>
        <begin position="1209"/>
        <end position="1235"/>
    </location>
</feature>
<dbReference type="EMBL" id="CM029050">
    <property type="protein sequence ID" value="KAG2568888.1"/>
    <property type="molecule type" value="Genomic_DNA"/>
</dbReference>
<dbReference type="InterPro" id="IPR041118">
    <property type="entry name" value="Rx_N"/>
</dbReference>
<evidence type="ECO:0000256" key="6">
    <source>
        <dbReference type="ARBA" id="ARBA00022771"/>
    </source>
</evidence>
<dbReference type="Gene3D" id="1.20.5.4130">
    <property type="match status" value="1"/>
</dbReference>
<dbReference type="Pfam" id="PF00931">
    <property type="entry name" value="NB-ARC"/>
    <property type="match status" value="1"/>
</dbReference>
<comment type="caution">
    <text evidence="13">The sequence shown here is derived from an EMBL/GenBank/DDBJ whole genome shotgun (WGS) entry which is preliminary data.</text>
</comment>
<dbReference type="InterPro" id="IPR003656">
    <property type="entry name" value="Znf_BED"/>
</dbReference>
<evidence type="ECO:0000256" key="9">
    <source>
        <dbReference type="ARBA" id="ARBA00022840"/>
    </source>
</evidence>
<organism evidence="13 14">
    <name type="scientific">Panicum virgatum</name>
    <name type="common">Blackwell switchgrass</name>
    <dbReference type="NCBI Taxonomy" id="38727"/>
    <lineage>
        <taxon>Eukaryota</taxon>
        <taxon>Viridiplantae</taxon>
        <taxon>Streptophyta</taxon>
        <taxon>Embryophyta</taxon>
        <taxon>Tracheophyta</taxon>
        <taxon>Spermatophyta</taxon>
        <taxon>Magnoliopsida</taxon>
        <taxon>Liliopsida</taxon>
        <taxon>Poales</taxon>
        <taxon>Poaceae</taxon>
        <taxon>PACMAD clade</taxon>
        <taxon>Panicoideae</taxon>
        <taxon>Panicodae</taxon>
        <taxon>Paniceae</taxon>
        <taxon>Panicinae</taxon>
        <taxon>Panicum</taxon>
        <taxon>Panicum sect. Hiantes</taxon>
    </lineage>
</organism>
<dbReference type="InterPro" id="IPR027417">
    <property type="entry name" value="P-loop_NTPase"/>
</dbReference>
<evidence type="ECO:0000259" key="12">
    <source>
        <dbReference type="PROSITE" id="PS50808"/>
    </source>
</evidence>
<dbReference type="GO" id="GO:0005524">
    <property type="term" value="F:ATP binding"/>
    <property type="evidence" value="ECO:0007669"/>
    <property type="project" value="UniProtKB-KW"/>
</dbReference>
<dbReference type="PRINTS" id="PR00364">
    <property type="entry name" value="DISEASERSIST"/>
</dbReference>
<dbReference type="PROSITE" id="PS50808">
    <property type="entry name" value="ZF_BED"/>
    <property type="match status" value="1"/>
</dbReference>
<evidence type="ECO:0000256" key="8">
    <source>
        <dbReference type="ARBA" id="ARBA00022833"/>
    </source>
</evidence>
<feature type="domain" description="BED-type" evidence="12">
    <location>
        <begin position="138"/>
        <end position="197"/>
    </location>
</feature>
<dbReference type="InterPro" id="IPR058922">
    <property type="entry name" value="WHD_DRP"/>
</dbReference>
<dbReference type="SUPFAM" id="SSF52058">
    <property type="entry name" value="L domain-like"/>
    <property type="match status" value="2"/>
</dbReference>
<dbReference type="Gene3D" id="3.80.10.10">
    <property type="entry name" value="Ribonuclease Inhibitor"/>
    <property type="match status" value="4"/>
</dbReference>
<dbReference type="Proteomes" id="UP000823388">
    <property type="component" value="Chromosome 7N"/>
</dbReference>
<dbReference type="SUPFAM" id="SSF57667">
    <property type="entry name" value="beta-beta-alpha zinc fingers"/>
    <property type="match status" value="1"/>
</dbReference>
<name>A0A8T0Q6T0_PANVG</name>
<evidence type="ECO:0000313" key="14">
    <source>
        <dbReference type="Proteomes" id="UP000823388"/>
    </source>
</evidence>
<dbReference type="GO" id="GO:0003677">
    <property type="term" value="F:DNA binding"/>
    <property type="evidence" value="ECO:0007669"/>
    <property type="project" value="InterPro"/>
</dbReference>
<dbReference type="Gene3D" id="1.10.10.10">
    <property type="entry name" value="Winged helix-like DNA-binding domain superfamily/Winged helix DNA-binding domain"/>
    <property type="match status" value="1"/>
</dbReference>
<evidence type="ECO:0000256" key="2">
    <source>
        <dbReference type="ARBA" id="ARBA00022614"/>
    </source>
</evidence>
<keyword evidence="14" id="KW-1185">Reference proteome</keyword>
<dbReference type="PANTHER" id="PTHR36766:SF73">
    <property type="entry name" value="NB-ARC DOMAIN-CONTAINING PROTEIN"/>
    <property type="match status" value="1"/>
</dbReference>
<accession>A0A8T0Q6T0</accession>
<evidence type="ECO:0000313" key="13">
    <source>
        <dbReference type="EMBL" id="KAG2568888.1"/>
    </source>
</evidence>
<feature type="region of interest" description="Disordered" evidence="11">
    <location>
        <begin position="198"/>
        <end position="227"/>
    </location>
</feature>
<keyword evidence="3" id="KW-0479">Metal-binding</keyword>
<reference evidence="13" key="1">
    <citation type="submission" date="2020-05" db="EMBL/GenBank/DDBJ databases">
        <title>WGS assembly of Panicum virgatum.</title>
        <authorList>
            <person name="Lovell J.T."/>
            <person name="Jenkins J."/>
            <person name="Shu S."/>
            <person name="Juenger T.E."/>
            <person name="Schmutz J."/>
        </authorList>
    </citation>
    <scope>NUCLEOTIDE SEQUENCE</scope>
    <source>
        <strain evidence="13">AP13</strain>
    </source>
</reference>
<evidence type="ECO:0000256" key="7">
    <source>
        <dbReference type="ARBA" id="ARBA00022821"/>
    </source>
</evidence>
<dbReference type="SUPFAM" id="SSF52540">
    <property type="entry name" value="P-loop containing nucleoside triphosphate hydrolases"/>
    <property type="match status" value="1"/>
</dbReference>
<gene>
    <name evidence="13" type="ORF">PVAP13_7NG360500</name>
</gene>
<evidence type="ECO:0000256" key="4">
    <source>
        <dbReference type="ARBA" id="ARBA00022737"/>
    </source>
</evidence>
<evidence type="ECO:0000256" key="3">
    <source>
        <dbReference type="ARBA" id="ARBA00022723"/>
    </source>
</evidence>
<protein>
    <recommendedName>
        <fullName evidence="12">BED-type domain-containing protein</fullName>
    </recommendedName>
</protein>
<dbReference type="GO" id="GO:0043531">
    <property type="term" value="F:ADP binding"/>
    <property type="evidence" value="ECO:0007669"/>
    <property type="project" value="InterPro"/>
</dbReference>
<feature type="compositionally biased region" description="Polar residues" evidence="11">
    <location>
        <begin position="104"/>
        <end position="113"/>
    </location>
</feature>
<dbReference type="GO" id="GO:0051707">
    <property type="term" value="P:response to other organism"/>
    <property type="evidence" value="ECO:0007669"/>
    <property type="project" value="UniProtKB-ARBA"/>
</dbReference>
<dbReference type="InterPro" id="IPR056789">
    <property type="entry name" value="LRR_R13L1-DRL21"/>
</dbReference>
<dbReference type="InterPro" id="IPR036236">
    <property type="entry name" value="Znf_C2H2_sf"/>
</dbReference>
<dbReference type="InterPro" id="IPR002182">
    <property type="entry name" value="NB-ARC"/>
</dbReference>
<dbReference type="Gene3D" id="3.40.50.300">
    <property type="entry name" value="P-loop containing nucleotide triphosphate hydrolases"/>
    <property type="match status" value="1"/>
</dbReference>
<feature type="region of interest" description="Disordered" evidence="11">
    <location>
        <begin position="104"/>
        <end position="142"/>
    </location>
</feature>
<keyword evidence="8" id="KW-0862">Zinc</keyword>
<dbReference type="Pfam" id="PF25019">
    <property type="entry name" value="LRR_R13L1-DRL21"/>
    <property type="match status" value="1"/>
</dbReference>
<dbReference type="Pfam" id="PF23559">
    <property type="entry name" value="WHD_DRP"/>
    <property type="match status" value="1"/>
</dbReference>
<dbReference type="OrthoDB" id="689569at2759"/>
<dbReference type="GO" id="GO:0006952">
    <property type="term" value="P:defense response"/>
    <property type="evidence" value="ECO:0007669"/>
    <property type="project" value="UniProtKB-KW"/>
</dbReference>
<keyword evidence="4" id="KW-0677">Repeat</keyword>
<sequence length="1516" mass="170582">MEVGDPHVEAAVLWLARTILEVLFAGKMEAWIRQVGLTDDTGRLKSEIERAEAVVAAVKGRAAENRPLARSLGRLKELLYDADDMVDELDYYRLQHQVQGGTIALDNQPQGTDVNGGPQLVDGSRDNSGIPNTKNDRKKRSKAWEEFSITEEDADGKPVKAECIHCHTVVRCETTKGTSVLHNHLKSENCKRKRAAIEQAPLSSSADDGAQNGATVSTHDSDRRKRMRSDEVLVHNTAANTCLCNKAEICSRIQQTTHHLQEAINDFQNLYGTNSVESSNLNQNTAADSSRETSSLVQCKMYGRVDEKNSIIEHMRGAKPDSVIVLPIVGIGGIGKTALAQIIYNETTVKSLFDYRIWIWVSSNFDEVRLTMEMLDFVSEEKCVGISSLARLQEILVTHVTSKRTLLILDDVWGDINACRWNKLLAPLKSDKGNLIIVTTRKLSIAKRMGTVEPIELGRLQNDDFWLLFKTCAIGDNNDKEHPSLTIIGQEIAEKLQGNPLAAETAGMLLREQLTIDHWSNILKNETWKSLQLNGGIMHALKVSYDELPYCLQQCFLYCSIFPKNYQFLSHELVCTWISQGFVKYSHWTKRLEEIGQNYLTDLLNSGFFKQVETKDPTLGDQTFYVMPPLMHDFARLVSGTEYAVIDDLAGRDVLPTIRHLSIITYFAYHEGQHGNILRNERFEEKLRRVVNSTRKLRTLVLVGKYDYFFLQSLQGIFQKAQNLRVLQISEAYTDFGYSVCNLVNCTHVRYLKLRGKEDNEVLSEALSKFYHLQVLDIGLDTYSTVPNGMNNLISLRHLVASKAVHSSISSIGKMTSLQELHDFKVKNCTNFEIAQLQSMSELAQLGVSQLEKVATREQAYGANLTEKLHLEKLHLSWEYNQSQDEYDGDMNSETSFEIVEIGTSKEVLEGFEPHQYLNLLQISGYRSYTFPDWLASTVSVTYLQTLHLEDCRELQVLPSLERLPLLTKLKLRNMQKVRQVTVPPLEELVLIKMPKLERCSCNSVRDLNWSTRILMIEGCGVLKVFPLFDSCAKIIMEQKSWLFGLSELTIHDCPNLIISHTLPPSSSVCRLSIARVSTLPEMKGSTNGKLTIRGHYNRGWDILFRCPDKPTKLDDNFLSIHNLRALTSLHLENCVDLFSPDILPEHAREDMADVKFNVLPSLKHLDIFCCGISGKWLSVMLRHAPALEELDLQLCNQISGLSIEETESSSLNHTTTPRASSASNPEDTLPSSTPEGLLRIPSNLIPSLKKIIIMCCDELTFQGEDGFSGFTSLEKLTIRGCPKLIPSLVHKYENKDQRNGRWLLPHSLVELEISGSPETLQPCFLEVRNCLKKLEIAYSSSLELLQLRSCTALEELMVNGCESLAALEGNFACLKELVLEDNSGLESLQLCTCTTLEGLMIKDCASLSMLEGNFTCLRKLQLQGNPNLKSVQLRLCTALEELLTVDCESLDTLEDFRSLRGLRYLDIFRCPGLSHYLEGLSSQGYEVCAGLERLRTDDYSLLAMSSASTSPPFDA</sequence>
<keyword evidence="6 10" id="KW-0863">Zinc-finger</keyword>